<keyword evidence="1" id="KW-0472">Membrane</keyword>
<dbReference type="AlphaFoldDB" id="A0A2P1H8Y3"/>
<evidence type="ECO:0000256" key="1">
    <source>
        <dbReference type="SAM" id="Phobius"/>
    </source>
</evidence>
<protein>
    <submittedName>
        <fullName evidence="2">ATP synthase F0 subunit 8</fullName>
    </submittedName>
</protein>
<evidence type="ECO:0000313" key="2">
    <source>
        <dbReference type="EMBL" id="AVN67972.1"/>
    </source>
</evidence>
<keyword evidence="1" id="KW-1133">Transmembrane helix</keyword>
<feature type="transmembrane region" description="Helical" evidence="1">
    <location>
        <begin position="12"/>
        <end position="30"/>
    </location>
</feature>
<reference evidence="2" key="1">
    <citation type="journal article" date="2018" name="Mol. Biol. Evol.">
        <title>Transoceanic dispersal and plate tectonics shaped global cockroach distributions: evidence from mitochondrial phylogenomics.</title>
        <authorList>
            <person name="Bourguignon T."/>
            <person name="Qian T."/>
            <person name="Ho S.Y.W."/>
            <person name="Juna F."/>
            <person name="Wang Z."/>
            <person name="Arab D.A."/>
            <person name="Cameron S.L."/>
            <person name="Walker J."/>
            <person name="Rentz D."/>
            <person name="Evans T.A."/>
            <person name="Lo N."/>
        </authorList>
    </citation>
    <scope>NUCLEOTIDE SEQUENCE</scope>
</reference>
<sequence length="51" mass="6194">MPQMMPISWLTLYLFFISILLTFSLINYFISITMPNFMKKSLSPKVMNWKW</sequence>
<name>A0A2P1H8Y3_9NEOP</name>
<proteinExistence type="predicted"/>
<dbReference type="EMBL" id="MG882201">
    <property type="protein sequence ID" value="AVN67972.1"/>
    <property type="molecule type" value="Genomic_DNA"/>
</dbReference>
<keyword evidence="2" id="KW-0496">Mitochondrion</keyword>
<keyword evidence="1" id="KW-0812">Transmembrane</keyword>
<gene>
    <name evidence="2" type="primary">atp8</name>
</gene>
<organism evidence="2">
    <name type="scientific">Neolaxta sp. B107</name>
    <dbReference type="NCBI Taxonomy" id="2093474"/>
    <lineage>
        <taxon>Eukaryota</taxon>
        <taxon>Metazoa</taxon>
        <taxon>Ecdysozoa</taxon>
        <taxon>Arthropoda</taxon>
        <taxon>Hexapoda</taxon>
        <taxon>Insecta</taxon>
        <taxon>Pterygota</taxon>
        <taxon>Neoptera</taxon>
        <taxon>Polyneoptera</taxon>
        <taxon>Dictyoptera</taxon>
        <taxon>Blattodea</taxon>
        <taxon>Blaberoidea</taxon>
        <taxon>Blaberidae</taxon>
        <taxon>Perisphaerinae</taxon>
        <taxon>Neolaxta</taxon>
    </lineage>
</organism>
<geneLocation type="mitochondrion" evidence="2"/>
<accession>A0A2P1H8Y3</accession>